<dbReference type="Gene3D" id="3.30.390.30">
    <property type="match status" value="1"/>
</dbReference>
<dbReference type="InterPro" id="IPR001100">
    <property type="entry name" value="Pyr_nuc-diS_OxRdtase"/>
</dbReference>
<feature type="binding site" evidence="4">
    <location>
        <position position="56"/>
    </location>
    <ligand>
        <name>FAD</name>
        <dbReference type="ChEBI" id="CHEBI:57692"/>
    </ligand>
</feature>
<sequence>MIVDNWRDPVDAVVVGMGPGGEEVAGRLADAGLDVVGVDQRLLGGECPYYGCIPSKAMVRAADLLAEAWRVPGMAGTCMVEPSWAPVARHVREATADWSDKAAVDRFTARGGRFLRGRGRITGPGEVTVEDESGREIVIRPRRAIVLGTGSEPAVPPIPGLAGTPFWTNREAVAAEEVPRSLAVLGGGAVGLELAQVFARFGADVTVVEAAPRLLPAEEPEAGELLLRVLTEAGLTVHLGSLAAAVGHDGSAFTVDTDRGDRVTAERLLVATGRRVDVEGTGLAALGLGDASGLHAVPADDRMRVLPPLGSRPGVWAIGDAVGRGAFTHVAMAQADVAVRGILGEGGPPWSDRATPRVTFTEPEVGAVGLTEHQAVEQGLQVRTGTADLRSGARGRLHGPGGDGFVKVVADTAAGTLVGATAAGPAGAGGEMVSALTLAVHARVPVSDLARVTWAFPTFHRTIAEAVKMVL</sequence>
<feature type="binding site" evidence="4">
    <location>
        <begin position="149"/>
        <end position="151"/>
    </location>
    <ligand>
        <name>FAD</name>
        <dbReference type="ChEBI" id="CHEBI:57692"/>
    </ligand>
</feature>
<feature type="domain" description="Pyridine nucleotide-disulphide oxidoreductase dimerisation" evidence="6">
    <location>
        <begin position="355"/>
        <end position="466"/>
    </location>
</feature>
<organism evidence="8 9">
    <name type="scientific">Mangrovactinospora gilvigrisea</name>
    <dbReference type="NCBI Taxonomy" id="1428644"/>
    <lineage>
        <taxon>Bacteria</taxon>
        <taxon>Bacillati</taxon>
        <taxon>Actinomycetota</taxon>
        <taxon>Actinomycetes</taxon>
        <taxon>Kitasatosporales</taxon>
        <taxon>Streptomycetaceae</taxon>
        <taxon>Mangrovactinospora</taxon>
    </lineage>
</organism>
<dbReference type="AlphaFoldDB" id="A0A1J7BKR6"/>
<dbReference type="STRING" id="1428644.BIV57_01880"/>
<comment type="similarity">
    <text evidence="1">Belongs to the class-I pyridine nucleotide-disulfide oxidoreductase family.</text>
</comment>
<keyword evidence="4" id="KW-0520">NAD</keyword>
<accession>A0A1J7BKR6</accession>
<evidence type="ECO:0000256" key="2">
    <source>
        <dbReference type="ARBA" id="ARBA00022630"/>
    </source>
</evidence>
<feature type="domain" description="FAD/NAD(P)-binding" evidence="7">
    <location>
        <begin position="11"/>
        <end position="335"/>
    </location>
</feature>
<evidence type="ECO:0000259" key="6">
    <source>
        <dbReference type="Pfam" id="PF02852"/>
    </source>
</evidence>
<keyword evidence="4" id="KW-0547">Nucleotide-binding</keyword>
<dbReference type="Proteomes" id="UP000243342">
    <property type="component" value="Unassembled WGS sequence"/>
</dbReference>
<dbReference type="SUPFAM" id="SSF51905">
    <property type="entry name" value="FAD/NAD(P)-binding domain"/>
    <property type="match status" value="1"/>
</dbReference>
<proteinExistence type="inferred from homology"/>
<protein>
    <submittedName>
        <fullName evidence="8">Pyridine nucleotide-disulfide oxidoreductase</fullName>
    </submittedName>
</protein>
<dbReference type="PRINTS" id="PR00368">
    <property type="entry name" value="FADPNR"/>
</dbReference>
<evidence type="ECO:0000313" key="9">
    <source>
        <dbReference type="Proteomes" id="UP000243342"/>
    </source>
</evidence>
<dbReference type="OrthoDB" id="9800167at2"/>
<keyword evidence="2" id="KW-0285">Flavoprotein</keyword>
<dbReference type="PRINTS" id="PR00411">
    <property type="entry name" value="PNDRDTASEI"/>
</dbReference>
<dbReference type="EMBL" id="MLCF01000004">
    <property type="protein sequence ID" value="OIV39271.1"/>
    <property type="molecule type" value="Genomic_DNA"/>
</dbReference>
<name>A0A1J7BKR6_9ACTN</name>
<feature type="binding site" evidence="4">
    <location>
        <position position="320"/>
    </location>
    <ligand>
        <name>FAD</name>
        <dbReference type="ChEBI" id="CHEBI:57692"/>
    </ligand>
</feature>
<dbReference type="Pfam" id="PF07992">
    <property type="entry name" value="Pyr_redox_2"/>
    <property type="match status" value="1"/>
</dbReference>
<reference evidence="8 9" key="1">
    <citation type="submission" date="2016-10" db="EMBL/GenBank/DDBJ databases">
        <title>Genome sequence of Streptomyces gilvigriseus MUSC 26.</title>
        <authorList>
            <person name="Lee L.-H."/>
            <person name="Ser H.-L."/>
        </authorList>
    </citation>
    <scope>NUCLEOTIDE SEQUENCE [LARGE SCALE GENOMIC DNA]</scope>
    <source>
        <strain evidence="8 9">MUSC 26</strain>
    </source>
</reference>
<keyword evidence="3 4" id="KW-0274">FAD</keyword>
<dbReference type="PIRSF" id="PIRSF000350">
    <property type="entry name" value="Mercury_reductase_MerA"/>
    <property type="match status" value="1"/>
</dbReference>
<comment type="cofactor">
    <cofactor evidence="4">
        <name>FAD</name>
        <dbReference type="ChEBI" id="CHEBI:57692"/>
    </cofactor>
    <text evidence="4">Binds 1 FAD per subunit.</text>
</comment>
<evidence type="ECO:0000256" key="4">
    <source>
        <dbReference type="PIRSR" id="PIRSR000350-3"/>
    </source>
</evidence>
<feature type="binding site" evidence="4">
    <location>
        <begin position="186"/>
        <end position="193"/>
    </location>
    <ligand>
        <name>NAD(+)</name>
        <dbReference type="ChEBI" id="CHEBI:57540"/>
    </ligand>
</feature>
<dbReference type="InterPro" id="IPR004099">
    <property type="entry name" value="Pyr_nucl-diS_OxRdtase_dimer"/>
</dbReference>
<evidence type="ECO:0000313" key="8">
    <source>
        <dbReference type="EMBL" id="OIV39271.1"/>
    </source>
</evidence>
<feature type="binding site" evidence="4">
    <location>
        <position position="209"/>
    </location>
    <ligand>
        <name>NAD(+)</name>
        <dbReference type="ChEBI" id="CHEBI:57540"/>
    </ligand>
</feature>
<evidence type="ECO:0000256" key="1">
    <source>
        <dbReference type="ARBA" id="ARBA00007532"/>
    </source>
</evidence>
<dbReference type="PANTHER" id="PTHR43014:SF2">
    <property type="entry name" value="MERCURIC REDUCTASE"/>
    <property type="match status" value="1"/>
</dbReference>
<dbReference type="GO" id="GO:0003955">
    <property type="term" value="F:NAD(P)H dehydrogenase (quinone) activity"/>
    <property type="evidence" value="ECO:0007669"/>
    <property type="project" value="TreeGrafter"/>
</dbReference>
<feature type="binding site" evidence="4">
    <location>
        <position position="273"/>
    </location>
    <ligand>
        <name>NAD(+)</name>
        <dbReference type="ChEBI" id="CHEBI:57540"/>
    </ligand>
</feature>
<evidence type="ECO:0000259" key="7">
    <source>
        <dbReference type="Pfam" id="PF07992"/>
    </source>
</evidence>
<dbReference type="PANTHER" id="PTHR43014">
    <property type="entry name" value="MERCURIC REDUCTASE"/>
    <property type="match status" value="1"/>
</dbReference>
<feature type="binding site" evidence="4">
    <location>
        <position position="119"/>
    </location>
    <ligand>
        <name>FAD</name>
        <dbReference type="ChEBI" id="CHEBI:57692"/>
    </ligand>
</feature>
<dbReference type="SUPFAM" id="SSF55424">
    <property type="entry name" value="FAD/NAD-linked reductases, dimerisation (C-terminal) domain"/>
    <property type="match status" value="1"/>
</dbReference>
<dbReference type="GO" id="GO:0050660">
    <property type="term" value="F:flavin adenine dinucleotide binding"/>
    <property type="evidence" value="ECO:0007669"/>
    <property type="project" value="TreeGrafter"/>
</dbReference>
<gene>
    <name evidence="8" type="ORF">BIV57_01880</name>
</gene>
<dbReference type="InterPro" id="IPR023753">
    <property type="entry name" value="FAD/NAD-binding_dom"/>
</dbReference>
<keyword evidence="9" id="KW-1185">Reference proteome</keyword>
<dbReference type="Gene3D" id="3.50.50.60">
    <property type="entry name" value="FAD/NAD(P)-binding domain"/>
    <property type="match status" value="2"/>
</dbReference>
<dbReference type="InterPro" id="IPR016156">
    <property type="entry name" value="FAD/NAD-linked_Rdtase_dimer_sf"/>
</dbReference>
<dbReference type="Pfam" id="PF02852">
    <property type="entry name" value="Pyr_redox_dim"/>
    <property type="match status" value="1"/>
</dbReference>
<dbReference type="InterPro" id="IPR036188">
    <property type="entry name" value="FAD/NAD-bd_sf"/>
</dbReference>
<evidence type="ECO:0000256" key="5">
    <source>
        <dbReference type="PIRSR" id="PIRSR000350-4"/>
    </source>
</evidence>
<evidence type="ECO:0000256" key="3">
    <source>
        <dbReference type="ARBA" id="ARBA00022827"/>
    </source>
</evidence>
<feature type="disulfide bond" description="Redox-active" evidence="5">
    <location>
        <begin position="47"/>
        <end position="52"/>
    </location>
</feature>
<comment type="caution">
    <text evidence="8">The sequence shown here is derived from an EMBL/GenBank/DDBJ whole genome shotgun (WGS) entry which is preliminary data.</text>
</comment>